<dbReference type="SMART" id="SM00849">
    <property type="entry name" value="Lactamase_B"/>
    <property type="match status" value="1"/>
</dbReference>
<dbReference type="Pfam" id="PF12706">
    <property type="entry name" value="Lactamase_B_2"/>
    <property type="match status" value="1"/>
</dbReference>
<reference evidence="2" key="1">
    <citation type="journal article" date="2020" name="mSystems">
        <title>Genome- and Community-Level Interaction Insights into Carbon Utilization and Element Cycling Functions of Hydrothermarchaeota in Hydrothermal Sediment.</title>
        <authorList>
            <person name="Zhou Z."/>
            <person name="Liu Y."/>
            <person name="Xu W."/>
            <person name="Pan J."/>
            <person name="Luo Z.H."/>
            <person name="Li M."/>
        </authorList>
    </citation>
    <scope>NUCLEOTIDE SEQUENCE [LARGE SCALE GENOMIC DNA]</scope>
    <source>
        <strain evidence="2">HyVt-74</strain>
    </source>
</reference>
<dbReference type="Gene3D" id="3.60.15.10">
    <property type="entry name" value="Ribonuclease Z/Hydroxyacylglutathione hydrolase-like"/>
    <property type="match status" value="1"/>
</dbReference>
<dbReference type="AlphaFoldDB" id="A0A7C5DGL0"/>
<dbReference type="InterPro" id="IPR050114">
    <property type="entry name" value="UPF0173_UPF0282_UlaG_hydrolase"/>
</dbReference>
<accession>A0A7C5DGL0</accession>
<gene>
    <name evidence="2" type="ORF">ENL19_00710</name>
</gene>
<evidence type="ECO:0000259" key="1">
    <source>
        <dbReference type="SMART" id="SM00849"/>
    </source>
</evidence>
<dbReference type="Proteomes" id="UP000886110">
    <property type="component" value="Unassembled WGS sequence"/>
</dbReference>
<proteinExistence type="inferred from homology"/>
<dbReference type="InterPro" id="IPR014426">
    <property type="entry name" value="UPF0282_hydrls"/>
</dbReference>
<organism evidence="2">
    <name type="scientific">candidate division WOR-3 bacterium</name>
    <dbReference type="NCBI Taxonomy" id="2052148"/>
    <lineage>
        <taxon>Bacteria</taxon>
        <taxon>Bacteria division WOR-3</taxon>
    </lineage>
</organism>
<evidence type="ECO:0000313" key="2">
    <source>
        <dbReference type="EMBL" id="HHE04563.1"/>
    </source>
</evidence>
<feature type="domain" description="Metallo-beta-lactamase" evidence="1">
    <location>
        <begin position="14"/>
        <end position="223"/>
    </location>
</feature>
<protein>
    <submittedName>
        <fullName evidence="2">MBL fold metallo-hydrolase</fullName>
    </submittedName>
</protein>
<dbReference type="InterPro" id="IPR001279">
    <property type="entry name" value="Metallo-B-lactamas"/>
</dbReference>
<dbReference type="HAMAP" id="MF_01406">
    <property type="entry name" value="UPF0282"/>
    <property type="match status" value="1"/>
</dbReference>
<dbReference type="PANTHER" id="PTHR43546">
    <property type="entry name" value="UPF0173 METAL-DEPENDENT HYDROLASE MJ1163-RELATED"/>
    <property type="match status" value="1"/>
</dbReference>
<dbReference type="SUPFAM" id="SSF56281">
    <property type="entry name" value="Metallo-hydrolase/oxidoreductase"/>
    <property type="match status" value="1"/>
</dbReference>
<dbReference type="EMBL" id="DRTB01000048">
    <property type="protein sequence ID" value="HHE04563.1"/>
    <property type="molecule type" value="Genomic_DNA"/>
</dbReference>
<sequence length="252" mass="29490">MKIIPLVSDSLGVRSFCVFVKTEDTGIIIDPGLDLAPLRYNLPPHRLEIEQFYRMKERIREYILKANSIIITHYHHDHYSPDFISLYKGRRIFLKDFTRNINYMQKKRAQEIYSVIKEFEIADNKNFRIGDTEITFSPSLPHGDTPAVVIGVTIEEKNKRLLFTSDISGPIFESQLDFILGVKPHTLILDGPAIYINMKYLNVFKENLKKILSFNPEKIIIDHHLTRILNWRDYLPEFRDNIDTFASFRGEG</sequence>
<comment type="caution">
    <text evidence="2">The sequence shown here is derived from an EMBL/GenBank/DDBJ whole genome shotgun (WGS) entry which is preliminary data.</text>
</comment>
<dbReference type="PANTHER" id="PTHR43546:SF4">
    <property type="entry name" value="UPF0282 PROTEIN MJ1629"/>
    <property type="match status" value="1"/>
</dbReference>
<name>A0A7C5DGL0_UNCW3</name>
<dbReference type="PIRSF" id="PIRSF004944">
    <property type="entry name" value="UCP004944_hydrls"/>
    <property type="match status" value="1"/>
</dbReference>
<dbReference type="InterPro" id="IPR036866">
    <property type="entry name" value="RibonucZ/Hydroxyglut_hydro"/>
</dbReference>